<dbReference type="CDD" id="cd02969">
    <property type="entry name" value="PRX_like1"/>
    <property type="match status" value="1"/>
</dbReference>
<dbReference type="GO" id="GO:0016491">
    <property type="term" value="F:oxidoreductase activity"/>
    <property type="evidence" value="ECO:0007669"/>
    <property type="project" value="InterPro"/>
</dbReference>
<reference evidence="2" key="1">
    <citation type="submission" date="2021-01" db="EMBL/GenBank/DDBJ databases">
        <title>Fulvivirga kasyanovii gen. nov., sp nov., a novel member of the phylum Bacteroidetes isolated from seawater in a mussel farm.</title>
        <authorList>
            <person name="Zhao L.-H."/>
            <person name="Wang Z.-J."/>
        </authorList>
    </citation>
    <scope>NUCLEOTIDE SEQUENCE</scope>
    <source>
        <strain evidence="2">2943</strain>
    </source>
</reference>
<sequence>MKTNLMLLLCFLTLFAGKSIEEKGYTVGDIVDNFELKSVSGEMISLDDYKNEKGIILVFDCNTCPVSKAYKERIKELHDKFADKGFPVLAVNSNDPGRQPGDSFDEMVKYAEKNKYQHTYVQDLQQEVARSFGATNTPHVFVLKKSGADFKVAYIGAIDNNSRDASAVTKTYVEDAVNALLKGNNPTPDKTKAIGCTIKWKEA</sequence>
<feature type="domain" description="Thioredoxin" evidence="1">
    <location>
        <begin position="25"/>
        <end position="182"/>
    </location>
</feature>
<dbReference type="AlphaFoldDB" id="A0A937FA72"/>
<dbReference type="Proteomes" id="UP000659388">
    <property type="component" value="Unassembled WGS sequence"/>
</dbReference>
<evidence type="ECO:0000313" key="2">
    <source>
        <dbReference type="EMBL" id="MBL3657832.1"/>
    </source>
</evidence>
<organism evidence="2 3">
    <name type="scientific">Fulvivirga sediminis</name>
    <dbReference type="NCBI Taxonomy" id="2803949"/>
    <lineage>
        <taxon>Bacteria</taxon>
        <taxon>Pseudomonadati</taxon>
        <taxon>Bacteroidota</taxon>
        <taxon>Cytophagia</taxon>
        <taxon>Cytophagales</taxon>
        <taxon>Fulvivirgaceae</taxon>
        <taxon>Fulvivirga</taxon>
    </lineage>
</organism>
<dbReference type="InterPro" id="IPR013766">
    <property type="entry name" value="Thioredoxin_domain"/>
</dbReference>
<dbReference type="InterPro" id="IPR047262">
    <property type="entry name" value="PRX-like1"/>
</dbReference>
<accession>A0A937FA72</accession>
<keyword evidence="3" id="KW-1185">Reference proteome</keyword>
<dbReference type="EMBL" id="JAESIY010000009">
    <property type="protein sequence ID" value="MBL3657832.1"/>
    <property type="molecule type" value="Genomic_DNA"/>
</dbReference>
<dbReference type="Gene3D" id="3.40.30.10">
    <property type="entry name" value="Glutaredoxin"/>
    <property type="match status" value="1"/>
</dbReference>
<dbReference type="RefSeq" id="WP_202245617.1">
    <property type="nucleotide sequence ID" value="NZ_JAESIY010000009.1"/>
</dbReference>
<dbReference type="InterPro" id="IPR036249">
    <property type="entry name" value="Thioredoxin-like_sf"/>
</dbReference>
<dbReference type="Pfam" id="PF00578">
    <property type="entry name" value="AhpC-TSA"/>
    <property type="match status" value="1"/>
</dbReference>
<dbReference type="InterPro" id="IPR000866">
    <property type="entry name" value="AhpC/TSA"/>
</dbReference>
<comment type="caution">
    <text evidence="2">The sequence shown here is derived from an EMBL/GenBank/DDBJ whole genome shotgun (WGS) entry which is preliminary data.</text>
</comment>
<dbReference type="PROSITE" id="PS51352">
    <property type="entry name" value="THIOREDOXIN_2"/>
    <property type="match status" value="1"/>
</dbReference>
<name>A0A937FA72_9BACT</name>
<gene>
    <name evidence="2" type="ORF">JL102_16905</name>
</gene>
<dbReference type="GO" id="GO:0016209">
    <property type="term" value="F:antioxidant activity"/>
    <property type="evidence" value="ECO:0007669"/>
    <property type="project" value="InterPro"/>
</dbReference>
<dbReference type="SUPFAM" id="SSF52833">
    <property type="entry name" value="Thioredoxin-like"/>
    <property type="match status" value="1"/>
</dbReference>
<proteinExistence type="predicted"/>
<evidence type="ECO:0000313" key="3">
    <source>
        <dbReference type="Proteomes" id="UP000659388"/>
    </source>
</evidence>
<protein>
    <submittedName>
        <fullName evidence="2">Thioredoxin family protein</fullName>
    </submittedName>
</protein>
<evidence type="ECO:0000259" key="1">
    <source>
        <dbReference type="PROSITE" id="PS51352"/>
    </source>
</evidence>
<dbReference type="PANTHER" id="PTHR43640">
    <property type="entry name" value="OS07G0260300 PROTEIN"/>
    <property type="match status" value="1"/>
</dbReference>
<dbReference type="PANTHER" id="PTHR43640:SF1">
    <property type="entry name" value="THIOREDOXIN-DEPENDENT PEROXIREDOXIN"/>
    <property type="match status" value="1"/>
</dbReference>